<dbReference type="KEGG" id="snep:Enr13x_76180"/>
<dbReference type="InterPro" id="IPR000962">
    <property type="entry name" value="Znf_DskA_TraR"/>
</dbReference>
<protein>
    <submittedName>
        <fullName evidence="6">General stress protein 16O</fullName>
    </submittedName>
</protein>
<evidence type="ECO:0000313" key="7">
    <source>
        <dbReference type="Proteomes" id="UP000319004"/>
    </source>
</evidence>
<dbReference type="SUPFAM" id="SSF109635">
    <property type="entry name" value="DnaK suppressor protein DksA, alpha-hairpin domain"/>
    <property type="match status" value="1"/>
</dbReference>
<name>A0A518I3U2_9BACT</name>
<evidence type="ECO:0000259" key="5">
    <source>
        <dbReference type="Pfam" id="PF01258"/>
    </source>
</evidence>
<keyword evidence="7" id="KW-1185">Reference proteome</keyword>
<dbReference type="InterPro" id="IPR020458">
    <property type="entry name" value="Znf_DskA_TraR_CS"/>
</dbReference>
<evidence type="ECO:0000256" key="2">
    <source>
        <dbReference type="ARBA" id="ARBA00022771"/>
    </source>
</evidence>
<keyword evidence="2" id="KW-0863">Zinc-finger</keyword>
<feature type="domain" description="Zinc finger DksA/TraR C4-type" evidence="5">
    <location>
        <begin position="79"/>
        <end position="114"/>
    </location>
</feature>
<evidence type="ECO:0000256" key="1">
    <source>
        <dbReference type="ARBA" id="ARBA00022723"/>
    </source>
</evidence>
<dbReference type="OrthoDB" id="9811543at2"/>
<proteinExistence type="predicted"/>
<dbReference type="SUPFAM" id="SSF57716">
    <property type="entry name" value="Glucocorticoid receptor-like (DNA-binding domain)"/>
    <property type="match status" value="1"/>
</dbReference>
<dbReference type="RefSeq" id="WP_145391780.1">
    <property type="nucleotide sequence ID" value="NZ_CP037423.1"/>
</dbReference>
<dbReference type="AlphaFoldDB" id="A0A518I3U2"/>
<sequence>MARKDSIQKLRANLLKRRDALIRSAIGDLSLLQGKPSKTGDVLDAVADTVQAELNSQLLEVEGRELAAIDAAIERLDEGKYGNCESCKKPIPLTRLRAVPYARECIACHRLAEKRKSHPAAMMSRVFDSYQADTA</sequence>
<keyword evidence="3" id="KW-0862">Zinc</keyword>
<feature type="zinc finger region" description="dksA C4-type" evidence="4">
    <location>
        <begin position="84"/>
        <end position="108"/>
    </location>
</feature>
<dbReference type="EMBL" id="CP037423">
    <property type="protein sequence ID" value="QDV47707.1"/>
    <property type="molecule type" value="Genomic_DNA"/>
</dbReference>
<accession>A0A518I3U2</accession>
<dbReference type="GO" id="GO:0008270">
    <property type="term" value="F:zinc ion binding"/>
    <property type="evidence" value="ECO:0007669"/>
    <property type="project" value="UniProtKB-KW"/>
</dbReference>
<evidence type="ECO:0000313" key="6">
    <source>
        <dbReference type="EMBL" id="QDV47707.1"/>
    </source>
</evidence>
<dbReference type="Proteomes" id="UP000319004">
    <property type="component" value="Chromosome"/>
</dbReference>
<dbReference type="PANTHER" id="PTHR33823:SF4">
    <property type="entry name" value="GENERAL STRESS PROTEIN 16O"/>
    <property type="match status" value="1"/>
</dbReference>
<dbReference type="InterPro" id="IPR037187">
    <property type="entry name" value="DnaK_N"/>
</dbReference>
<dbReference type="Pfam" id="PF01258">
    <property type="entry name" value="zf-dskA_traR"/>
    <property type="match status" value="1"/>
</dbReference>
<gene>
    <name evidence="6" type="primary">yocK</name>
    <name evidence="6" type="ORF">Enr13x_76180</name>
</gene>
<evidence type="ECO:0000256" key="3">
    <source>
        <dbReference type="ARBA" id="ARBA00022833"/>
    </source>
</evidence>
<keyword evidence="1" id="KW-0479">Metal-binding</keyword>
<dbReference type="PROSITE" id="PS51128">
    <property type="entry name" value="ZF_DKSA_2"/>
    <property type="match status" value="1"/>
</dbReference>
<organism evidence="6 7">
    <name type="scientific">Stieleria neptunia</name>
    <dbReference type="NCBI Taxonomy" id="2527979"/>
    <lineage>
        <taxon>Bacteria</taxon>
        <taxon>Pseudomonadati</taxon>
        <taxon>Planctomycetota</taxon>
        <taxon>Planctomycetia</taxon>
        <taxon>Pirellulales</taxon>
        <taxon>Pirellulaceae</taxon>
        <taxon>Stieleria</taxon>
    </lineage>
</organism>
<dbReference type="PROSITE" id="PS01102">
    <property type="entry name" value="ZF_DKSA_1"/>
    <property type="match status" value="1"/>
</dbReference>
<evidence type="ECO:0000256" key="4">
    <source>
        <dbReference type="PROSITE-ProRule" id="PRU00510"/>
    </source>
</evidence>
<reference evidence="6 7" key="1">
    <citation type="submission" date="2019-03" db="EMBL/GenBank/DDBJ databases">
        <title>Deep-cultivation of Planctomycetes and their phenomic and genomic characterization uncovers novel biology.</title>
        <authorList>
            <person name="Wiegand S."/>
            <person name="Jogler M."/>
            <person name="Boedeker C."/>
            <person name="Pinto D."/>
            <person name="Vollmers J."/>
            <person name="Rivas-Marin E."/>
            <person name="Kohn T."/>
            <person name="Peeters S.H."/>
            <person name="Heuer A."/>
            <person name="Rast P."/>
            <person name="Oberbeckmann S."/>
            <person name="Bunk B."/>
            <person name="Jeske O."/>
            <person name="Meyerdierks A."/>
            <person name="Storesund J.E."/>
            <person name="Kallscheuer N."/>
            <person name="Luecker S."/>
            <person name="Lage O.M."/>
            <person name="Pohl T."/>
            <person name="Merkel B.J."/>
            <person name="Hornburger P."/>
            <person name="Mueller R.-W."/>
            <person name="Bruemmer F."/>
            <person name="Labrenz M."/>
            <person name="Spormann A.M."/>
            <person name="Op den Camp H."/>
            <person name="Overmann J."/>
            <person name="Amann R."/>
            <person name="Jetten M.S.M."/>
            <person name="Mascher T."/>
            <person name="Medema M.H."/>
            <person name="Devos D.P."/>
            <person name="Kaster A.-K."/>
            <person name="Ovreas L."/>
            <person name="Rohde M."/>
            <person name="Galperin M.Y."/>
            <person name="Jogler C."/>
        </authorList>
    </citation>
    <scope>NUCLEOTIDE SEQUENCE [LARGE SCALE GENOMIC DNA]</scope>
    <source>
        <strain evidence="6 7">Enr13</strain>
    </source>
</reference>
<dbReference type="PANTHER" id="PTHR33823">
    <property type="entry name" value="RNA POLYMERASE-BINDING TRANSCRIPTION FACTOR DKSA-RELATED"/>
    <property type="match status" value="1"/>
</dbReference>
<dbReference type="Gene3D" id="1.20.120.910">
    <property type="entry name" value="DksA, coiled-coil domain"/>
    <property type="match status" value="1"/>
</dbReference>